<keyword evidence="3 4" id="KW-0804">Transcription</keyword>
<dbReference type="Gene3D" id="1.10.10.10">
    <property type="entry name" value="Winged helix-like DNA-binding domain superfamily/Winged helix DNA-binding domain"/>
    <property type="match status" value="1"/>
</dbReference>
<keyword evidence="2 4" id="KW-0238">DNA-binding</keyword>
<comment type="similarity">
    <text evidence="4">Belongs to the GbsR family.</text>
</comment>
<dbReference type="GO" id="GO:0003677">
    <property type="term" value="F:DNA binding"/>
    <property type="evidence" value="ECO:0007669"/>
    <property type="project" value="UniProtKB-UniRule"/>
</dbReference>
<dbReference type="PIRSF" id="PIRSF006707">
    <property type="entry name" value="MJ1563"/>
    <property type="match status" value="1"/>
</dbReference>
<reference evidence="5 6" key="1">
    <citation type="journal article" date="2014" name="Antonie Van Leeuwenhoek">
        <title>Fictibacillus enclensis sp. nov., isolated from marine sediment.</title>
        <authorList>
            <person name="Dastager S.G."/>
            <person name="Mawlankar R."/>
            <person name="Srinivasan K."/>
            <person name="Tang S.K."/>
            <person name="Lee J.C."/>
            <person name="Ramana V.V."/>
            <person name="Shouche Y.S."/>
        </authorList>
    </citation>
    <scope>NUCLEOTIDE SEQUENCE [LARGE SCALE GENOMIC DNA]</scope>
    <source>
        <strain evidence="5 6">NIO-1003</strain>
    </source>
</reference>
<dbReference type="InterPro" id="IPR052362">
    <property type="entry name" value="HTH-GbsR_regulator"/>
</dbReference>
<evidence type="ECO:0000256" key="2">
    <source>
        <dbReference type="ARBA" id="ARBA00023125"/>
    </source>
</evidence>
<evidence type="ECO:0000313" key="5">
    <source>
        <dbReference type="EMBL" id="KSU83578.1"/>
    </source>
</evidence>
<dbReference type="InterPro" id="IPR036388">
    <property type="entry name" value="WH-like_DNA-bd_sf"/>
</dbReference>
<dbReference type="EMBL" id="LNQN01000002">
    <property type="protein sequence ID" value="KSU83578.1"/>
    <property type="molecule type" value="Genomic_DNA"/>
</dbReference>
<dbReference type="OrthoDB" id="9800374at2"/>
<evidence type="ECO:0000313" key="6">
    <source>
        <dbReference type="Proteomes" id="UP000054099"/>
    </source>
</evidence>
<dbReference type="NCBIfam" id="NF047500">
    <property type="entry name" value="choline_R_CudC"/>
    <property type="match status" value="1"/>
</dbReference>
<name>A0A0V8J9J4_9BACL</name>
<evidence type="ECO:0000256" key="4">
    <source>
        <dbReference type="PIRNR" id="PIRNR006707"/>
    </source>
</evidence>
<keyword evidence="6" id="KW-1185">Reference proteome</keyword>
<dbReference type="Proteomes" id="UP000054099">
    <property type="component" value="Unassembled WGS sequence"/>
</dbReference>
<organism evidence="5 6">
    <name type="scientific">Fictibacillus enclensis</name>
    <dbReference type="NCBI Taxonomy" id="1017270"/>
    <lineage>
        <taxon>Bacteria</taxon>
        <taxon>Bacillati</taxon>
        <taxon>Bacillota</taxon>
        <taxon>Bacilli</taxon>
        <taxon>Bacillales</taxon>
        <taxon>Fictibacillaceae</taxon>
        <taxon>Fictibacillus</taxon>
    </lineage>
</organism>
<comment type="caution">
    <text evidence="5">The sequence shown here is derived from an EMBL/GenBank/DDBJ whole genome shotgun (WGS) entry which is preliminary data.</text>
</comment>
<sequence>MQDHNEMAREAIERAKGNIVHSIAETMDLYGVTPSTGRLYGTMYFENAMTLDEMKEELKMSKPSMSTAVRTLQEINVVHKTWQKGSRKDVFVAEKNFFKSLIHFFCIKWMRELRLNLEAIEMSEKDLQTVIQHTKVDKAIRAEAERHFELIHESKKYYYWLETLVDSFETGDIFRYLPIPDDDKK</sequence>
<dbReference type="AlphaFoldDB" id="A0A0V8J9J4"/>
<keyword evidence="1 4" id="KW-0805">Transcription regulation</keyword>
<dbReference type="PANTHER" id="PTHR38465">
    <property type="entry name" value="HTH-TYPE TRANSCRIPTIONAL REGULATOR MJ1563-RELATED"/>
    <property type="match status" value="1"/>
</dbReference>
<evidence type="ECO:0000256" key="3">
    <source>
        <dbReference type="ARBA" id="ARBA00023163"/>
    </source>
</evidence>
<evidence type="ECO:0000256" key="1">
    <source>
        <dbReference type="ARBA" id="ARBA00023015"/>
    </source>
</evidence>
<dbReference type="InterPro" id="IPR036390">
    <property type="entry name" value="WH_DNA-bd_sf"/>
</dbReference>
<dbReference type="PANTHER" id="PTHR38465:SF1">
    <property type="entry name" value="HTH-TYPE TRANSCRIPTIONAL REGULATOR MJ1563-RELATED"/>
    <property type="match status" value="1"/>
</dbReference>
<dbReference type="RefSeq" id="WP_061972416.1">
    <property type="nucleotide sequence ID" value="NZ_FMAV01000002.1"/>
</dbReference>
<accession>A0A0V8J9J4</accession>
<proteinExistence type="inferred from homology"/>
<gene>
    <name evidence="5" type="ORF">AS030_13575</name>
</gene>
<dbReference type="InterPro" id="IPR026282">
    <property type="entry name" value="MJ1563"/>
</dbReference>
<protein>
    <recommendedName>
        <fullName evidence="4">HTH-type transcriptional regulator</fullName>
    </recommendedName>
</protein>
<dbReference type="SUPFAM" id="SSF46785">
    <property type="entry name" value="Winged helix' DNA-binding domain"/>
    <property type="match status" value="1"/>
</dbReference>